<evidence type="ECO:0000313" key="2">
    <source>
        <dbReference type="EMBL" id="SDT68684.1"/>
    </source>
</evidence>
<feature type="transmembrane region" description="Helical" evidence="1">
    <location>
        <begin position="50"/>
        <end position="70"/>
    </location>
</feature>
<keyword evidence="3" id="KW-1185">Reference proteome</keyword>
<proteinExistence type="predicted"/>
<evidence type="ECO:0000313" key="3">
    <source>
        <dbReference type="Proteomes" id="UP000199679"/>
    </source>
</evidence>
<organism evidence="2 3">
    <name type="scientific">Mucilaginibacter mallensis</name>
    <dbReference type="NCBI Taxonomy" id="652787"/>
    <lineage>
        <taxon>Bacteria</taxon>
        <taxon>Pseudomonadati</taxon>
        <taxon>Bacteroidota</taxon>
        <taxon>Sphingobacteriia</taxon>
        <taxon>Sphingobacteriales</taxon>
        <taxon>Sphingobacteriaceae</taxon>
        <taxon>Mucilaginibacter</taxon>
    </lineage>
</organism>
<accession>A0A1H2CEB2</accession>
<feature type="transmembrane region" description="Helical" evidence="1">
    <location>
        <begin position="7"/>
        <end position="30"/>
    </location>
</feature>
<sequence>MKNKVSFSGLGIISAIVAGIMTFAAIGFFLKSNLVVIHRGTTDGGLIGGIGVLLIIAVASVLSITTVFLVKKYQKQNEK</sequence>
<dbReference type="EMBL" id="LT629740">
    <property type="protein sequence ID" value="SDT68684.1"/>
    <property type="molecule type" value="Genomic_DNA"/>
</dbReference>
<keyword evidence="1" id="KW-0472">Membrane</keyword>
<protein>
    <submittedName>
        <fullName evidence="2">Uncharacterized protein</fullName>
    </submittedName>
</protein>
<gene>
    <name evidence="2" type="ORF">SAMN05216490_4935</name>
</gene>
<dbReference type="Proteomes" id="UP000199679">
    <property type="component" value="Chromosome I"/>
</dbReference>
<name>A0A1H2CEB2_MUCMA</name>
<dbReference type="AlphaFoldDB" id="A0A1H2CEB2"/>
<dbReference type="RefSeq" id="WP_091379649.1">
    <property type="nucleotide sequence ID" value="NZ_LT629740.1"/>
</dbReference>
<dbReference type="STRING" id="652787.SAMN05216490_4935"/>
<reference evidence="2 3" key="1">
    <citation type="submission" date="2016-10" db="EMBL/GenBank/DDBJ databases">
        <authorList>
            <person name="de Groot N.N."/>
        </authorList>
    </citation>
    <scope>NUCLEOTIDE SEQUENCE [LARGE SCALE GENOMIC DNA]</scope>
    <source>
        <strain evidence="2 3">MP1X4</strain>
    </source>
</reference>
<keyword evidence="1" id="KW-0812">Transmembrane</keyword>
<evidence type="ECO:0000256" key="1">
    <source>
        <dbReference type="SAM" id="Phobius"/>
    </source>
</evidence>
<keyword evidence="1" id="KW-1133">Transmembrane helix</keyword>